<dbReference type="OrthoDB" id="9782291at2"/>
<dbReference type="InterPro" id="IPR032816">
    <property type="entry name" value="VTT_dom"/>
</dbReference>
<dbReference type="PANTHER" id="PTHR42709">
    <property type="entry name" value="ALKALINE PHOSPHATASE LIKE PROTEIN"/>
    <property type="match status" value="1"/>
</dbReference>
<protein>
    <submittedName>
        <fullName evidence="4">DedA family protein</fullName>
    </submittedName>
</protein>
<gene>
    <name evidence="4" type="ORF">EDM56_07415</name>
</gene>
<feature type="domain" description="VTT" evidence="3">
    <location>
        <begin position="33"/>
        <end position="158"/>
    </location>
</feature>
<organism evidence="4 5">
    <name type="scientific">Brevibacillus fluminis</name>
    <dbReference type="NCBI Taxonomy" id="511487"/>
    <lineage>
        <taxon>Bacteria</taxon>
        <taxon>Bacillati</taxon>
        <taxon>Bacillota</taxon>
        <taxon>Bacilli</taxon>
        <taxon>Bacillales</taxon>
        <taxon>Paenibacillaceae</taxon>
        <taxon>Brevibacillus</taxon>
    </lineage>
</organism>
<keyword evidence="5" id="KW-1185">Reference proteome</keyword>
<feature type="transmembrane region" description="Helical" evidence="2">
    <location>
        <begin position="138"/>
        <end position="161"/>
    </location>
</feature>
<dbReference type="AlphaFoldDB" id="A0A3M8DSB0"/>
<comment type="caution">
    <text evidence="4">The sequence shown here is derived from an EMBL/GenBank/DDBJ whole genome shotgun (WGS) entry which is preliminary data.</text>
</comment>
<dbReference type="RefSeq" id="WP_122917263.1">
    <property type="nucleotide sequence ID" value="NZ_RHHQ01000007.1"/>
</dbReference>
<feature type="transmembrane region" description="Helical" evidence="2">
    <location>
        <begin position="15"/>
        <end position="34"/>
    </location>
</feature>
<dbReference type="PANTHER" id="PTHR42709:SF9">
    <property type="entry name" value="ALKALINE PHOSPHATASE LIKE PROTEIN"/>
    <property type="match status" value="1"/>
</dbReference>
<dbReference type="GO" id="GO:0005886">
    <property type="term" value="C:plasma membrane"/>
    <property type="evidence" value="ECO:0007669"/>
    <property type="project" value="TreeGrafter"/>
</dbReference>
<feature type="transmembrane region" description="Helical" evidence="2">
    <location>
        <begin position="173"/>
        <end position="192"/>
    </location>
</feature>
<reference evidence="4 5" key="1">
    <citation type="submission" date="2018-10" db="EMBL/GenBank/DDBJ databases">
        <title>Phylogenomics of Brevibacillus.</title>
        <authorList>
            <person name="Dunlap C."/>
        </authorList>
    </citation>
    <scope>NUCLEOTIDE SEQUENCE [LARGE SCALE GENOMIC DNA]</scope>
    <source>
        <strain evidence="4 5">JCM 15716</strain>
    </source>
</reference>
<dbReference type="Pfam" id="PF09335">
    <property type="entry name" value="VTT_dom"/>
    <property type="match status" value="1"/>
</dbReference>
<keyword evidence="2" id="KW-1133">Transmembrane helix</keyword>
<proteinExistence type="inferred from homology"/>
<name>A0A3M8DSB0_9BACL</name>
<evidence type="ECO:0000256" key="1">
    <source>
        <dbReference type="ARBA" id="ARBA00010792"/>
    </source>
</evidence>
<accession>A0A3M8DSB0</accession>
<keyword evidence="2" id="KW-0472">Membrane</keyword>
<evidence type="ECO:0000313" key="4">
    <source>
        <dbReference type="EMBL" id="RNB90335.1"/>
    </source>
</evidence>
<dbReference type="Proteomes" id="UP000271031">
    <property type="component" value="Unassembled WGS sequence"/>
</dbReference>
<sequence>MDFSLDMLLGIIQQYGYLALFFMLWLGIVGLPIPDELVVAAGGFLASRGLLYPLYAFLAGYFGVASGLTIGYLLGRWFGKPILRRLSRKPKMHAYIVKSSSLIEKYGTFSLCISYLLPVVRHVVPYIVAMGGMSYRRYALYSYTTGLVWTAGFYFVGHFFGRNMEMVVALTRKYGFIALGIIIILIVIIFIIRRIFLGKQSCKIEGE</sequence>
<evidence type="ECO:0000259" key="3">
    <source>
        <dbReference type="Pfam" id="PF09335"/>
    </source>
</evidence>
<dbReference type="InterPro" id="IPR051311">
    <property type="entry name" value="DedA_domain"/>
</dbReference>
<evidence type="ECO:0000256" key="2">
    <source>
        <dbReference type="SAM" id="Phobius"/>
    </source>
</evidence>
<keyword evidence="2" id="KW-0812">Transmembrane</keyword>
<feature type="transmembrane region" description="Helical" evidence="2">
    <location>
        <begin position="54"/>
        <end position="74"/>
    </location>
</feature>
<dbReference type="EMBL" id="RHHQ01000007">
    <property type="protein sequence ID" value="RNB90335.1"/>
    <property type="molecule type" value="Genomic_DNA"/>
</dbReference>
<evidence type="ECO:0000313" key="5">
    <source>
        <dbReference type="Proteomes" id="UP000271031"/>
    </source>
</evidence>
<comment type="similarity">
    <text evidence="1">Belongs to the DedA family.</text>
</comment>